<name>A0A9X0CDY4_9CNID</name>
<dbReference type="EMBL" id="MU827797">
    <property type="protein sequence ID" value="KAJ7328234.1"/>
    <property type="molecule type" value="Genomic_DNA"/>
</dbReference>
<evidence type="ECO:0000256" key="3">
    <source>
        <dbReference type="ARBA" id="ARBA00023043"/>
    </source>
</evidence>
<keyword evidence="7" id="KW-0472">Membrane</keyword>
<dbReference type="PANTHER" id="PTHR47143:SF1">
    <property type="entry name" value="ION_TRANS DOMAIN-CONTAINING PROTEIN"/>
    <property type="match status" value="1"/>
</dbReference>
<evidence type="ECO:0000256" key="2">
    <source>
        <dbReference type="ARBA" id="ARBA00022737"/>
    </source>
</evidence>
<accession>A0A9X0CDY4</accession>
<keyword evidence="6" id="KW-0407">Ion channel</keyword>
<evidence type="ECO:0000256" key="5">
    <source>
        <dbReference type="ARBA" id="ARBA00023180"/>
    </source>
</evidence>
<dbReference type="GO" id="GO:1902495">
    <property type="term" value="C:transmembrane transporter complex"/>
    <property type="evidence" value="ECO:0007669"/>
    <property type="project" value="TreeGrafter"/>
</dbReference>
<keyword evidence="7" id="KW-1133">Transmembrane helix</keyword>
<evidence type="ECO:0000256" key="1">
    <source>
        <dbReference type="ARBA" id="ARBA00022448"/>
    </source>
</evidence>
<dbReference type="Proteomes" id="UP001163046">
    <property type="component" value="Unassembled WGS sequence"/>
</dbReference>
<evidence type="ECO:0008006" key="10">
    <source>
        <dbReference type="Google" id="ProtNLM"/>
    </source>
</evidence>
<dbReference type="AlphaFoldDB" id="A0A9X0CDY4"/>
<comment type="caution">
    <text evidence="8">The sequence shown here is derived from an EMBL/GenBank/DDBJ whole genome shotgun (WGS) entry which is preliminary data.</text>
</comment>
<keyword evidence="2" id="KW-0677">Repeat</keyword>
<dbReference type="PANTHER" id="PTHR47143">
    <property type="entry name" value="TRANSIENT RECEPTOR POTENTIAL CATION CHANNEL PROTEIN PAINLESS"/>
    <property type="match status" value="1"/>
</dbReference>
<evidence type="ECO:0000313" key="9">
    <source>
        <dbReference type="Proteomes" id="UP001163046"/>
    </source>
</evidence>
<feature type="transmembrane region" description="Helical" evidence="7">
    <location>
        <begin position="18"/>
        <end position="40"/>
    </location>
</feature>
<keyword evidence="1" id="KW-0813">Transport</keyword>
<keyword evidence="4" id="KW-0406">Ion transport</keyword>
<keyword evidence="7" id="KW-0812">Transmembrane</keyword>
<dbReference type="GO" id="GO:0034220">
    <property type="term" value="P:monoatomic ion transmembrane transport"/>
    <property type="evidence" value="ECO:0007669"/>
    <property type="project" value="UniProtKB-KW"/>
</dbReference>
<evidence type="ECO:0000313" key="8">
    <source>
        <dbReference type="EMBL" id="KAJ7328234.1"/>
    </source>
</evidence>
<keyword evidence="5" id="KW-0325">Glycoprotein</keyword>
<keyword evidence="3" id="KW-0040">ANK repeat</keyword>
<organism evidence="8 9">
    <name type="scientific">Desmophyllum pertusum</name>
    <dbReference type="NCBI Taxonomy" id="174260"/>
    <lineage>
        <taxon>Eukaryota</taxon>
        <taxon>Metazoa</taxon>
        <taxon>Cnidaria</taxon>
        <taxon>Anthozoa</taxon>
        <taxon>Hexacorallia</taxon>
        <taxon>Scleractinia</taxon>
        <taxon>Caryophylliina</taxon>
        <taxon>Caryophylliidae</taxon>
        <taxon>Desmophyllum</taxon>
    </lineage>
</organism>
<reference evidence="8" key="1">
    <citation type="submission" date="2023-01" db="EMBL/GenBank/DDBJ databases">
        <title>Genome assembly of the deep-sea coral Lophelia pertusa.</title>
        <authorList>
            <person name="Herrera S."/>
            <person name="Cordes E."/>
        </authorList>
    </citation>
    <scope>NUCLEOTIDE SEQUENCE</scope>
    <source>
        <strain evidence="8">USNM1676648</strain>
        <tissue evidence="8">Polyp</tissue>
    </source>
</reference>
<evidence type="ECO:0000256" key="4">
    <source>
        <dbReference type="ARBA" id="ARBA00023065"/>
    </source>
</evidence>
<proteinExistence type="predicted"/>
<keyword evidence="9" id="KW-1185">Reference proteome</keyword>
<dbReference type="GO" id="GO:0022857">
    <property type="term" value="F:transmembrane transporter activity"/>
    <property type="evidence" value="ECO:0007669"/>
    <property type="project" value="TreeGrafter"/>
</dbReference>
<sequence>MRTSCPGMSYLFATLTNVLFVVLVLGMPIIMMNMLVGLAVGDIDKIQQNALMDRYVLQVQLLLDIENSMPMFILKHIQVHGYRVSEPSQITQNKVGGCARVVW</sequence>
<dbReference type="InterPro" id="IPR052076">
    <property type="entry name" value="TRP_cation_channel"/>
</dbReference>
<dbReference type="OrthoDB" id="5986203at2759"/>
<evidence type="ECO:0000256" key="6">
    <source>
        <dbReference type="ARBA" id="ARBA00023303"/>
    </source>
</evidence>
<evidence type="ECO:0000256" key="7">
    <source>
        <dbReference type="SAM" id="Phobius"/>
    </source>
</evidence>
<protein>
    <recommendedName>
        <fullName evidence="10">Ion transport domain-containing protein</fullName>
    </recommendedName>
</protein>
<gene>
    <name evidence="8" type="ORF">OS493_025114</name>
</gene>